<reference evidence="1" key="1">
    <citation type="journal article" date="2021" name="Sci. Rep.">
        <title>Diploid genomic architecture of Nitzschia inconspicua, an elite biomass production diatom.</title>
        <authorList>
            <person name="Oliver A."/>
            <person name="Podell S."/>
            <person name="Pinowska A."/>
            <person name="Traller J.C."/>
            <person name="Smith S.R."/>
            <person name="McClure R."/>
            <person name="Beliaev A."/>
            <person name="Bohutskyi P."/>
            <person name="Hill E.A."/>
            <person name="Rabines A."/>
            <person name="Zheng H."/>
            <person name="Allen L.Z."/>
            <person name="Kuo A."/>
            <person name="Grigoriev I.V."/>
            <person name="Allen A.E."/>
            <person name="Hazlebeck D."/>
            <person name="Allen E.E."/>
        </authorList>
    </citation>
    <scope>NUCLEOTIDE SEQUENCE</scope>
    <source>
        <strain evidence="1">Hildebrandi</strain>
    </source>
</reference>
<gene>
    <name evidence="1" type="ORF">IV203_031488</name>
</gene>
<protein>
    <submittedName>
        <fullName evidence="1">Alpha/beta fold family hydrolase</fullName>
    </submittedName>
</protein>
<keyword evidence="1" id="KW-0378">Hydrolase</keyword>
<sequence>MPFLSRPCGARIYYETKGNRVTGIPVLLLAPGGMCSSITKWEMSPYNPLKELNTADNSAGDSIDHTNDIRGAQFYLIGMDQRFANRSTATLQNGDGWHTFLQDQLAVLDELNIQKCHLLGSCIGPSYAFRLMKCCPERFGRCVMLQPIGLTKHTTEPGESWEGLNKDASWRWVGDWADEMVRTRKCKDPNLLRALHDEMFLQHDFVFSVTRQDVAKLSHPLLVFMGNDIFHPSETSREIARIAPHAELVQVWRDAGPEKLQKAKGMIERFLSTNLQQNNGS</sequence>
<name>A0A9K3LVS4_9STRA</name>
<dbReference type="EMBL" id="JAGRRH010000006">
    <property type="protein sequence ID" value="KAG7368745.1"/>
    <property type="molecule type" value="Genomic_DNA"/>
</dbReference>
<evidence type="ECO:0000313" key="2">
    <source>
        <dbReference type="Proteomes" id="UP000693970"/>
    </source>
</evidence>
<dbReference type="Proteomes" id="UP000693970">
    <property type="component" value="Unassembled WGS sequence"/>
</dbReference>
<accession>A0A9K3LVS4</accession>
<comment type="caution">
    <text evidence="1">The sequence shown here is derived from an EMBL/GenBank/DDBJ whole genome shotgun (WGS) entry which is preliminary data.</text>
</comment>
<dbReference type="GO" id="GO:0016787">
    <property type="term" value="F:hydrolase activity"/>
    <property type="evidence" value="ECO:0007669"/>
    <property type="project" value="UniProtKB-KW"/>
</dbReference>
<proteinExistence type="predicted"/>
<dbReference type="AlphaFoldDB" id="A0A9K3LVS4"/>
<dbReference type="OrthoDB" id="408373at2759"/>
<organism evidence="1 2">
    <name type="scientific">Nitzschia inconspicua</name>
    <dbReference type="NCBI Taxonomy" id="303405"/>
    <lineage>
        <taxon>Eukaryota</taxon>
        <taxon>Sar</taxon>
        <taxon>Stramenopiles</taxon>
        <taxon>Ochrophyta</taxon>
        <taxon>Bacillariophyta</taxon>
        <taxon>Bacillariophyceae</taxon>
        <taxon>Bacillariophycidae</taxon>
        <taxon>Bacillariales</taxon>
        <taxon>Bacillariaceae</taxon>
        <taxon>Nitzschia</taxon>
    </lineage>
</organism>
<evidence type="ECO:0000313" key="1">
    <source>
        <dbReference type="EMBL" id="KAG7368745.1"/>
    </source>
</evidence>
<keyword evidence="2" id="KW-1185">Reference proteome</keyword>
<reference evidence="1" key="2">
    <citation type="submission" date="2021-04" db="EMBL/GenBank/DDBJ databases">
        <authorList>
            <person name="Podell S."/>
        </authorList>
    </citation>
    <scope>NUCLEOTIDE SEQUENCE</scope>
    <source>
        <strain evidence="1">Hildebrandi</strain>
    </source>
</reference>